<proteinExistence type="predicted"/>
<evidence type="ECO:0000313" key="2">
    <source>
        <dbReference type="Proteomes" id="UP000805193"/>
    </source>
</evidence>
<comment type="caution">
    <text evidence="1">The sequence shown here is derived from an EMBL/GenBank/DDBJ whole genome shotgun (WGS) entry which is preliminary data.</text>
</comment>
<gene>
    <name evidence="1" type="ORF">HPB47_027444</name>
</gene>
<keyword evidence="2" id="KW-1185">Reference proteome</keyword>
<evidence type="ECO:0000313" key="1">
    <source>
        <dbReference type="EMBL" id="KAG0425386.1"/>
    </source>
</evidence>
<accession>A0AC60PVV2</accession>
<reference evidence="1 2" key="1">
    <citation type="journal article" date="2020" name="Cell">
        <title>Large-Scale Comparative Analyses of Tick Genomes Elucidate Their Genetic Diversity and Vector Capacities.</title>
        <authorList>
            <consortium name="Tick Genome and Microbiome Consortium (TIGMIC)"/>
            <person name="Jia N."/>
            <person name="Wang J."/>
            <person name="Shi W."/>
            <person name="Du L."/>
            <person name="Sun Y."/>
            <person name="Zhan W."/>
            <person name="Jiang J.F."/>
            <person name="Wang Q."/>
            <person name="Zhang B."/>
            <person name="Ji P."/>
            <person name="Bell-Sakyi L."/>
            <person name="Cui X.M."/>
            <person name="Yuan T.T."/>
            <person name="Jiang B.G."/>
            <person name="Yang W.F."/>
            <person name="Lam T.T."/>
            <person name="Chang Q.C."/>
            <person name="Ding S.J."/>
            <person name="Wang X.J."/>
            <person name="Zhu J.G."/>
            <person name="Ruan X.D."/>
            <person name="Zhao L."/>
            <person name="Wei J.T."/>
            <person name="Ye R.Z."/>
            <person name="Que T.C."/>
            <person name="Du C.H."/>
            <person name="Zhou Y.H."/>
            <person name="Cheng J.X."/>
            <person name="Dai P.F."/>
            <person name="Guo W.B."/>
            <person name="Han X.H."/>
            <person name="Huang E.J."/>
            <person name="Li L.F."/>
            <person name="Wei W."/>
            <person name="Gao Y.C."/>
            <person name="Liu J.Z."/>
            <person name="Shao H.Z."/>
            <person name="Wang X."/>
            <person name="Wang C.C."/>
            <person name="Yang T.C."/>
            <person name="Huo Q.B."/>
            <person name="Li W."/>
            <person name="Chen H.Y."/>
            <person name="Chen S.E."/>
            <person name="Zhou L.G."/>
            <person name="Ni X.B."/>
            <person name="Tian J.H."/>
            <person name="Sheng Y."/>
            <person name="Liu T."/>
            <person name="Pan Y.S."/>
            <person name="Xia L.Y."/>
            <person name="Li J."/>
            <person name="Zhao F."/>
            <person name="Cao W.C."/>
        </authorList>
    </citation>
    <scope>NUCLEOTIDE SEQUENCE [LARGE SCALE GENOMIC DNA]</scope>
    <source>
        <strain evidence="1">Iper-2018</strain>
    </source>
</reference>
<organism evidence="1 2">
    <name type="scientific">Ixodes persulcatus</name>
    <name type="common">Taiga tick</name>
    <dbReference type="NCBI Taxonomy" id="34615"/>
    <lineage>
        <taxon>Eukaryota</taxon>
        <taxon>Metazoa</taxon>
        <taxon>Ecdysozoa</taxon>
        <taxon>Arthropoda</taxon>
        <taxon>Chelicerata</taxon>
        <taxon>Arachnida</taxon>
        <taxon>Acari</taxon>
        <taxon>Parasitiformes</taxon>
        <taxon>Ixodida</taxon>
        <taxon>Ixodoidea</taxon>
        <taxon>Ixodidae</taxon>
        <taxon>Ixodinae</taxon>
        <taxon>Ixodes</taxon>
    </lineage>
</organism>
<protein>
    <submittedName>
        <fullName evidence="1">Uncharacterized protein</fullName>
    </submittedName>
</protein>
<dbReference type="EMBL" id="JABSTQ010009851">
    <property type="protein sequence ID" value="KAG0425386.1"/>
    <property type="molecule type" value="Genomic_DNA"/>
</dbReference>
<dbReference type="Proteomes" id="UP000805193">
    <property type="component" value="Unassembled WGS sequence"/>
</dbReference>
<name>A0AC60PVV2_IXOPE</name>
<sequence length="159" mass="17445">MVRKTLAPGLPTGSHAPRSKQVGNRACLVSRSPLSKEDINIVLRPREGLDITKISHAELRDGVLRATSLGCDEAADDLLRINPEKNILVASTPSMEHASKYTAVKELHFGGKSYKVSAYAAPPEDTIKGIIHNIPEYDSAEDITRSRIYKKNTTILQAR</sequence>